<proteinExistence type="predicted"/>
<dbReference type="EMBL" id="FRFD01000013">
    <property type="protein sequence ID" value="SHO53462.1"/>
    <property type="molecule type" value="Genomic_DNA"/>
</dbReference>
<protein>
    <submittedName>
        <fullName evidence="1">Uncharacterized protein</fullName>
    </submittedName>
</protein>
<organism evidence="1 2">
    <name type="scientific">Anaerocolumna xylanovorans DSM 12503</name>
    <dbReference type="NCBI Taxonomy" id="1121345"/>
    <lineage>
        <taxon>Bacteria</taxon>
        <taxon>Bacillati</taxon>
        <taxon>Bacillota</taxon>
        <taxon>Clostridia</taxon>
        <taxon>Lachnospirales</taxon>
        <taxon>Lachnospiraceae</taxon>
        <taxon>Anaerocolumna</taxon>
    </lineage>
</organism>
<accession>A0A1M7YLL1</accession>
<evidence type="ECO:0000313" key="1">
    <source>
        <dbReference type="EMBL" id="SHO53462.1"/>
    </source>
</evidence>
<sequence>MYNDTSEIQLLQMGLPFDRDQGVDFEGQMKTILEDYSKHRKRAAKRYGLTFTTNLRQIYDHLYRVVENNELATQIEHARNKEIETYEET</sequence>
<name>A0A1M7YLL1_9FIRM</name>
<evidence type="ECO:0000313" key="2">
    <source>
        <dbReference type="Proteomes" id="UP000184612"/>
    </source>
</evidence>
<keyword evidence="2" id="KW-1185">Reference proteome</keyword>
<dbReference type="AlphaFoldDB" id="A0A1M7YLL1"/>
<dbReference type="Proteomes" id="UP000184612">
    <property type="component" value="Unassembled WGS sequence"/>
</dbReference>
<reference evidence="1 2" key="1">
    <citation type="submission" date="2016-12" db="EMBL/GenBank/DDBJ databases">
        <authorList>
            <person name="Song W.-J."/>
            <person name="Kurnit D.M."/>
        </authorList>
    </citation>
    <scope>NUCLEOTIDE SEQUENCE [LARGE SCALE GENOMIC DNA]</scope>
    <source>
        <strain evidence="1 2">DSM 12503</strain>
    </source>
</reference>
<gene>
    <name evidence="1" type="ORF">SAMN02745217_04137</name>
</gene>